<proteinExistence type="predicted"/>
<reference evidence="2 3" key="1">
    <citation type="submission" date="2016-10" db="EMBL/GenBank/DDBJ databases">
        <title>Comparative genomics uncovers the prolific and rare metabolic potential of the cyanobacterial genus Moorea.</title>
        <authorList>
            <person name="Leao T."/>
            <person name="Castelao G."/>
            <person name="Korobeynikov A."/>
            <person name="Monroe E.A."/>
            <person name="Podell S."/>
            <person name="Glukhov E."/>
            <person name="Allen E."/>
            <person name="Gerwick W.H."/>
            <person name="Gerwick L."/>
        </authorList>
    </citation>
    <scope>NUCLEOTIDE SEQUENCE [LARGE SCALE GENOMIC DNA]</scope>
    <source>
        <strain evidence="2 3">PNG5-198</strain>
    </source>
</reference>
<keyword evidence="1" id="KW-1133">Transmembrane helix</keyword>
<protein>
    <submittedName>
        <fullName evidence="2">Uncharacterized protein</fullName>
    </submittedName>
</protein>
<gene>
    <name evidence="2" type="ORF">BJP37_00385</name>
</gene>
<evidence type="ECO:0000313" key="3">
    <source>
        <dbReference type="Proteomes" id="UP000186657"/>
    </source>
</evidence>
<keyword evidence="1" id="KW-0472">Membrane</keyword>
<evidence type="ECO:0000256" key="1">
    <source>
        <dbReference type="SAM" id="Phobius"/>
    </source>
</evidence>
<dbReference type="Proteomes" id="UP000186657">
    <property type="component" value="Unassembled WGS sequence"/>
</dbReference>
<organism evidence="2 3">
    <name type="scientific">Moorena bouillonii PNG</name>
    <dbReference type="NCBI Taxonomy" id="568701"/>
    <lineage>
        <taxon>Bacteria</taxon>
        <taxon>Bacillati</taxon>
        <taxon>Cyanobacteriota</taxon>
        <taxon>Cyanophyceae</taxon>
        <taxon>Coleofasciculales</taxon>
        <taxon>Coleofasciculaceae</taxon>
        <taxon>Moorena</taxon>
    </lineage>
</organism>
<keyword evidence="3" id="KW-1185">Reference proteome</keyword>
<evidence type="ECO:0000313" key="2">
    <source>
        <dbReference type="EMBL" id="OLT57727.1"/>
    </source>
</evidence>
<accession>A0A1U7MVH6</accession>
<name>A0A1U7MVH6_9CYAN</name>
<dbReference type="AlphaFoldDB" id="A0A1U7MVH6"/>
<keyword evidence="1" id="KW-0812">Transmembrane</keyword>
<dbReference type="EMBL" id="MKZS01000001">
    <property type="protein sequence ID" value="OLT57727.1"/>
    <property type="molecule type" value="Genomic_DNA"/>
</dbReference>
<comment type="caution">
    <text evidence="2">The sequence shown here is derived from an EMBL/GenBank/DDBJ whole genome shotgun (WGS) entry which is preliminary data.</text>
</comment>
<sequence length="74" mass="8591">MGLRTLRDSYIQDIVMFDLVFARNLATTLIILTLFILGLDKLYRQDQNAGKPQRVKHMQHALRVGFALKATQFR</sequence>
<feature type="transmembrane region" description="Helical" evidence="1">
    <location>
        <begin position="20"/>
        <end position="39"/>
    </location>
</feature>